<evidence type="ECO:0000259" key="13">
    <source>
        <dbReference type="Pfam" id="PF07819"/>
    </source>
</evidence>
<feature type="transmembrane region" description="Helical" evidence="10">
    <location>
        <begin position="922"/>
        <end position="944"/>
    </location>
</feature>
<evidence type="ECO:0000256" key="7">
    <source>
        <dbReference type="ARBA" id="ARBA00022927"/>
    </source>
</evidence>
<dbReference type="OMA" id="WVRNLAV"/>
<sequence length="977" mass="106310">MSRSLTAILGLASLTFLCLLYSAANDIVKVVSPQGCRMSWMSPSYILQTRFDQSWTPLANRYSLWLYREVGWQPNEVHGLPVLFVPGNAGSSHQVRSIASSAARQYYSSPYVISEEFSGREHAKPLDFFAAEFNEDLSAFHGPTMDSQISYTSAAISYILSLYPPGTQVILMGHSMGGVVSTALLDSSNISALITMSTPHTLPPASFDARMDALYAQNLQILQESPTPVLSICGGVTDTTIHSESCILPSATIAQKAELELYRRTVFTSALEGAWTGVGHREMVWCHQVRWRVARAALELAEARSGAQRAVVLDRWLRDGHDLPPAGWQTEGMALGERSSYEALPEGMHLVLKKPQGIHDYLLPVPLDGDGSKFVLYVSRGAVGPVSPQHAISLKASVFRCAPPSDSADSAAPPACQSLPPTTLKLLPHPIPGKSFPVPDEGSDESEGVVLFEVDVPPYLGEGEWVGVHIEGHEGGWVIGGFERSELVVSDISTFDLLLGKASITFPSGDRPALRTSIRLPKLTVDAILVYRLVPQHAEAQSSCSEPLLAPLLQYTSHSSEIHYFPLTHAKSVALHTHSTAPYVPPVRDAPSKGIAMTIYSSSQPGCESVLSFDIAIDWWASAGRAATRLPATLVCWATGVVCLLMLCAWREGRMRRHGKGISSVQEKFGLFVKGMLPKVLLASFVLALVPLPSSLYLGTRGEPLFAPLAPLIVMTATGAVIISWWMLSLVLMPIRWVRRRLGGRSNPQPHESGPMRRSTVASMTFILLLIFLLIPWQVAFLGCWIIQLSICTAPEDLHPADNPDRDARQDAMGGAIPLLDVNANANANEDEDSDAIRPPLRSNTNFSPPPSLRHSTSTNHENEHILLLMTWLIPFVAPILVVWVRALLTAGYTTPFNGDHNFLRILPILVLSDMCWGGKSVLSLPSPLVGWGFAGTALVVFLVGPRHAYLAYDMVNVQIGVVIVVFALLRGAPSRS</sequence>
<evidence type="ECO:0000256" key="6">
    <source>
        <dbReference type="ARBA" id="ARBA00022824"/>
    </source>
</evidence>
<dbReference type="GO" id="GO:0005789">
    <property type="term" value="C:endoplasmic reticulum membrane"/>
    <property type="evidence" value="ECO:0007669"/>
    <property type="project" value="UniProtKB-SubCell"/>
</dbReference>
<dbReference type="InterPro" id="IPR056824">
    <property type="entry name" value="PGAP1_TMD"/>
</dbReference>
<dbReference type="GO" id="GO:0015031">
    <property type="term" value="P:protein transport"/>
    <property type="evidence" value="ECO:0007669"/>
    <property type="project" value="UniProtKB-KW"/>
</dbReference>
<dbReference type="EC" id="3.1.-.-" evidence="10"/>
<accession>A0A5M3MAJ3</accession>
<reference evidence="16" key="1">
    <citation type="journal article" date="2012" name="Science">
        <title>The Paleozoic origin of enzymatic lignin decomposition reconstructed from 31 fungal genomes.</title>
        <authorList>
            <person name="Floudas D."/>
            <person name="Binder M."/>
            <person name="Riley R."/>
            <person name="Barry K."/>
            <person name="Blanchette R.A."/>
            <person name="Henrissat B."/>
            <person name="Martinez A.T."/>
            <person name="Otillar R."/>
            <person name="Spatafora J.W."/>
            <person name="Yadav J.S."/>
            <person name="Aerts A."/>
            <person name="Benoit I."/>
            <person name="Boyd A."/>
            <person name="Carlson A."/>
            <person name="Copeland A."/>
            <person name="Coutinho P.M."/>
            <person name="de Vries R.P."/>
            <person name="Ferreira P."/>
            <person name="Findley K."/>
            <person name="Foster B."/>
            <person name="Gaskell J."/>
            <person name="Glotzer D."/>
            <person name="Gorecki P."/>
            <person name="Heitman J."/>
            <person name="Hesse C."/>
            <person name="Hori C."/>
            <person name="Igarashi K."/>
            <person name="Jurgens J.A."/>
            <person name="Kallen N."/>
            <person name="Kersten P."/>
            <person name="Kohler A."/>
            <person name="Kuees U."/>
            <person name="Kumar T.K.A."/>
            <person name="Kuo A."/>
            <person name="LaButti K."/>
            <person name="Larrondo L.F."/>
            <person name="Lindquist E."/>
            <person name="Ling A."/>
            <person name="Lombard V."/>
            <person name="Lucas S."/>
            <person name="Lundell T."/>
            <person name="Martin R."/>
            <person name="McLaughlin D.J."/>
            <person name="Morgenstern I."/>
            <person name="Morin E."/>
            <person name="Murat C."/>
            <person name="Nagy L.G."/>
            <person name="Nolan M."/>
            <person name="Ohm R.A."/>
            <person name="Patyshakuliyeva A."/>
            <person name="Rokas A."/>
            <person name="Ruiz-Duenas F.J."/>
            <person name="Sabat G."/>
            <person name="Salamov A."/>
            <person name="Samejima M."/>
            <person name="Schmutz J."/>
            <person name="Slot J.C."/>
            <person name="St John F."/>
            <person name="Stenlid J."/>
            <person name="Sun H."/>
            <person name="Sun S."/>
            <person name="Syed K."/>
            <person name="Tsang A."/>
            <person name="Wiebenga A."/>
            <person name="Young D."/>
            <person name="Pisabarro A."/>
            <person name="Eastwood D.C."/>
            <person name="Martin F."/>
            <person name="Cullen D."/>
            <person name="Grigoriev I.V."/>
            <person name="Hibbett D.S."/>
        </authorList>
    </citation>
    <scope>NUCLEOTIDE SEQUENCE [LARGE SCALE GENOMIC DNA]</scope>
    <source>
        <strain evidence="16">RWD-64-598 SS2</strain>
    </source>
</reference>
<dbReference type="AlphaFoldDB" id="A0A5M3MAJ3"/>
<feature type="transmembrane region" description="Helical" evidence="10">
    <location>
        <begin position="712"/>
        <end position="735"/>
    </location>
</feature>
<evidence type="ECO:0000256" key="1">
    <source>
        <dbReference type="ARBA" id="ARBA00004477"/>
    </source>
</evidence>
<evidence type="ECO:0000259" key="14">
    <source>
        <dbReference type="Pfam" id="PF25140"/>
    </source>
</evidence>
<dbReference type="EMBL" id="JH711586">
    <property type="protein sequence ID" value="EIW76288.1"/>
    <property type="molecule type" value="Genomic_DNA"/>
</dbReference>
<dbReference type="Proteomes" id="UP000053558">
    <property type="component" value="Unassembled WGS sequence"/>
</dbReference>
<evidence type="ECO:0000256" key="4">
    <source>
        <dbReference type="ARBA" id="ARBA00022692"/>
    </source>
</evidence>
<dbReference type="Pfam" id="PF25140">
    <property type="entry name" value="PGAP1_TMD"/>
    <property type="match status" value="1"/>
</dbReference>
<feature type="chain" id="PRO_5024365063" description="GPI inositol-deacylase" evidence="12">
    <location>
        <begin position="25"/>
        <end position="977"/>
    </location>
</feature>
<dbReference type="Gene3D" id="3.40.50.1820">
    <property type="entry name" value="alpha/beta hydrolase"/>
    <property type="match status" value="1"/>
</dbReference>
<dbReference type="GO" id="GO:0006505">
    <property type="term" value="P:GPI anchor metabolic process"/>
    <property type="evidence" value="ECO:0007669"/>
    <property type="project" value="TreeGrafter"/>
</dbReference>
<dbReference type="SUPFAM" id="SSF53474">
    <property type="entry name" value="alpha/beta-Hydrolases"/>
    <property type="match status" value="1"/>
</dbReference>
<keyword evidence="12" id="KW-0732">Signal</keyword>
<evidence type="ECO:0000313" key="15">
    <source>
        <dbReference type="EMBL" id="EIW76288.1"/>
    </source>
</evidence>
<dbReference type="PANTHER" id="PTHR15495">
    <property type="entry name" value="NEGATIVE REGULATOR OF VESICLE FORMATION-RELATED"/>
    <property type="match status" value="1"/>
</dbReference>
<evidence type="ECO:0000256" key="10">
    <source>
        <dbReference type="RuleBase" id="RU365011"/>
    </source>
</evidence>
<feature type="transmembrane region" description="Helical" evidence="10">
    <location>
        <begin position="630"/>
        <end position="650"/>
    </location>
</feature>
<dbReference type="GO" id="GO:0050185">
    <property type="term" value="F:phosphatidylinositol deacylase activity"/>
    <property type="evidence" value="ECO:0007669"/>
    <property type="project" value="TreeGrafter"/>
</dbReference>
<dbReference type="GO" id="GO:0006888">
    <property type="term" value="P:endoplasmic reticulum to Golgi vesicle-mediated transport"/>
    <property type="evidence" value="ECO:0007669"/>
    <property type="project" value="TreeGrafter"/>
</dbReference>
<keyword evidence="5 10" id="KW-0378">Hydrolase</keyword>
<keyword evidence="9 10" id="KW-0472">Membrane</keyword>
<evidence type="ECO:0000256" key="5">
    <source>
        <dbReference type="ARBA" id="ARBA00022801"/>
    </source>
</evidence>
<feature type="transmembrane region" description="Helical" evidence="10">
    <location>
        <begin position="766"/>
        <end position="788"/>
    </location>
</feature>
<feature type="transmembrane region" description="Helical" evidence="10">
    <location>
        <begin position="671"/>
        <end position="692"/>
    </location>
</feature>
<evidence type="ECO:0000313" key="16">
    <source>
        <dbReference type="Proteomes" id="UP000053558"/>
    </source>
</evidence>
<organism evidence="15 16">
    <name type="scientific">Coniophora puteana (strain RWD-64-598)</name>
    <name type="common">Brown rot fungus</name>
    <dbReference type="NCBI Taxonomy" id="741705"/>
    <lineage>
        <taxon>Eukaryota</taxon>
        <taxon>Fungi</taxon>
        <taxon>Dikarya</taxon>
        <taxon>Basidiomycota</taxon>
        <taxon>Agaricomycotina</taxon>
        <taxon>Agaricomycetes</taxon>
        <taxon>Agaricomycetidae</taxon>
        <taxon>Boletales</taxon>
        <taxon>Coniophorineae</taxon>
        <taxon>Coniophoraceae</taxon>
        <taxon>Coniophora</taxon>
    </lineage>
</organism>
<evidence type="ECO:0000256" key="11">
    <source>
        <dbReference type="SAM" id="MobiDB-lite"/>
    </source>
</evidence>
<keyword evidence="7 10" id="KW-0653">Protein transport</keyword>
<feature type="transmembrane region" description="Helical" evidence="10">
    <location>
        <begin position="866"/>
        <end position="889"/>
    </location>
</feature>
<evidence type="ECO:0000256" key="12">
    <source>
        <dbReference type="SAM" id="SignalP"/>
    </source>
</evidence>
<evidence type="ECO:0000256" key="2">
    <source>
        <dbReference type="ARBA" id="ARBA00006931"/>
    </source>
</evidence>
<feature type="domain" description="GPI inositol-deacylase transmembrane" evidence="14">
    <location>
        <begin position="693"/>
        <end position="966"/>
    </location>
</feature>
<dbReference type="GeneID" id="19201387"/>
<dbReference type="PANTHER" id="PTHR15495:SF7">
    <property type="entry name" value="GPI INOSITOL-DEACYLASE"/>
    <property type="match status" value="1"/>
</dbReference>
<evidence type="ECO:0000256" key="9">
    <source>
        <dbReference type="ARBA" id="ARBA00023136"/>
    </source>
</evidence>
<keyword evidence="16" id="KW-1185">Reference proteome</keyword>
<dbReference type="OrthoDB" id="348976at2759"/>
<comment type="subcellular location">
    <subcellularLocation>
        <location evidence="1">Endoplasmic reticulum membrane</location>
        <topology evidence="1">Multi-pass membrane protein</topology>
    </subcellularLocation>
</comment>
<feature type="domain" description="GPI inositol-deacylase PGAP1-like alpha/beta" evidence="13">
    <location>
        <begin position="77"/>
        <end position="299"/>
    </location>
</feature>
<name>A0A5M3MAJ3_CONPW</name>
<comment type="function">
    <text evidence="10">Involved in inositol deacylation of GPI-anchored proteins which plays important roles in the quality control and ER-associated degradation of GPI-anchored proteins.</text>
</comment>
<dbReference type="RefSeq" id="XP_007773534.1">
    <property type="nucleotide sequence ID" value="XM_007775344.1"/>
</dbReference>
<comment type="similarity">
    <text evidence="2 10">Belongs to the GPI inositol-deacylase family.</text>
</comment>
<feature type="region of interest" description="Disordered" evidence="11">
    <location>
        <begin position="830"/>
        <end position="858"/>
    </location>
</feature>
<proteinExistence type="inferred from homology"/>
<protein>
    <recommendedName>
        <fullName evidence="10">GPI inositol-deacylase</fullName>
        <ecNumber evidence="10">3.1.-.-</ecNumber>
    </recommendedName>
</protein>
<keyword evidence="3 10" id="KW-0813">Transport</keyword>
<gene>
    <name evidence="15" type="ORF">CONPUDRAFT_139690</name>
</gene>
<dbReference type="InterPro" id="IPR039529">
    <property type="entry name" value="PGAP1/BST1"/>
</dbReference>
<dbReference type="Pfam" id="PF07819">
    <property type="entry name" value="PGAP1"/>
    <property type="match status" value="1"/>
</dbReference>
<feature type="transmembrane region" description="Helical" evidence="10">
    <location>
        <begin position="950"/>
        <end position="970"/>
    </location>
</feature>
<keyword evidence="8 10" id="KW-1133">Transmembrane helix</keyword>
<keyword evidence="4 10" id="KW-0812">Transmembrane</keyword>
<evidence type="ECO:0000256" key="3">
    <source>
        <dbReference type="ARBA" id="ARBA00022448"/>
    </source>
</evidence>
<keyword evidence="6 10" id="KW-0256">Endoplasmic reticulum</keyword>
<dbReference type="InterPro" id="IPR029058">
    <property type="entry name" value="AB_hydrolase_fold"/>
</dbReference>
<comment type="caution">
    <text evidence="15">The sequence shown here is derived from an EMBL/GenBank/DDBJ whole genome shotgun (WGS) entry which is preliminary data.</text>
</comment>
<dbReference type="InterPro" id="IPR012908">
    <property type="entry name" value="PGAP1-ab_dom-like"/>
</dbReference>
<dbReference type="KEGG" id="cput:CONPUDRAFT_139690"/>
<feature type="signal peptide" evidence="12">
    <location>
        <begin position="1"/>
        <end position="24"/>
    </location>
</feature>
<evidence type="ECO:0000256" key="8">
    <source>
        <dbReference type="ARBA" id="ARBA00022989"/>
    </source>
</evidence>